<dbReference type="InterPro" id="IPR010714">
    <property type="entry name" value="Coatomer_asu_C"/>
</dbReference>
<dbReference type="GO" id="GO:0030126">
    <property type="term" value="C:COPI vesicle coat"/>
    <property type="evidence" value="ECO:0007669"/>
    <property type="project" value="InterPro"/>
</dbReference>
<keyword evidence="7" id="KW-0931">ER-Golgi transport</keyword>
<keyword evidence="9" id="KW-0333">Golgi apparatus</keyword>
<comment type="caution">
    <text evidence="14">The sequence shown here is derived from an EMBL/GenBank/DDBJ whole genome shotgun (WGS) entry which is preliminary data.</text>
</comment>
<dbReference type="GO" id="GO:0000139">
    <property type="term" value="C:Golgi membrane"/>
    <property type="evidence" value="ECO:0007669"/>
    <property type="project" value="UniProtKB-SubCell"/>
</dbReference>
<organism evidence="14 15">
    <name type="scientific">Physocladia obscura</name>
    <dbReference type="NCBI Taxonomy" id="109957"/>
    <lineage>
        <taxon>Eukaryota</taxon>
        <taxon>Fungi</taxon>
        <taxon>Fungi incertae sedis</taxon>
        <taxon>Chytridiomycota</taxon>
        <taxon>Chytridiomycota incertae sedis</taxon>
        <taxon>Chytridiomycetes</taxon>
        <taxon>Chytridiales</taxon>
        <taxon>Chytriomycetaceae</taxon>
        <taxon>Physocladia</taxon>
    </lineage>
</organism>
<evidence type="ECO:0000259" key="13">
    <source>
        <dbReference type="Pfam" id="PF23953"/>
    </source>
</evidence>
<proteinExistence type="predicted"/>
<dbReference type="GO" id="GO:0006886">
    <property type="term" value="P:intracellular protein transport"/>
    <property type="evidence" value="ECO:0007669"/>
    <property type="project" value="InterPro"/>
</dbReference>
<evidence type="ECO:0008006" key="16">
    <source>
        <dbReference type="Google" id="ProtNLM"/>
    </source>
</evidence>
<dbReference type="InterPro" id="IPR047312">
    <property type="entry name" value="Coatomer_alpha_WD-assoc_reg"/>
</dbReference>
<dbReference type="InterPro" id="IPR006692">
    <property type="entry name" value="Beta-prop_COPA/B_2nd"/>
</dbReference>
<dbReference type="FunFam" id="1.25.40.470:FF:000002">
    <property type="entry name" value="Coatomer subunit alpha"/>
    <property type="match status" value="1"/>
</dbReference>
<evidence type="ECO:0000256" key="3">
    <source>
        <dbReference type="ARBA" id="ARBA00022448"/>
    </source>
</evidence>
<comment type="subcellular location">
    <subcellularLocation>
        <location evidence="2">Cytoplasm</location>
    </subcellularLocation>
    <subcellularLocation>
        <location evidence="1">Golgi apparatus membrane</location>
        <topology evidence="1">Peripheral membrane protein</topology>
        <orientation evidence="1">Cytoplasmic side</orientation>
    </subcellularLocation>
</comment>
<evidence type="ECO:0000256" key="1">
    <source>
        <dbReference type="ARBA" id="ARBA00004255"/>
    </source>
</evidence>
<evidence type="ECO:0000256" key="9">
    <source>
        <dbReference type="ARBA" id="ARBA00023034"/>
    </source>
</evidence>
<keyword evidence="10" id="KW-0472">Membrane</keyword>
<dbReference type="InterPro" id="IPR011044">
    <property type="entry name" value="Quino_amine_DH_bsu"/>
</dbReference>
<evidence type="ECO:0000256" key="6">
    <source>
        <dbReference type="ARBA" id="ARBA00022737"/>
    </source>
</evidence>
<gene>
    <name evidence="14" type="ORF">HK100_006568</name>
</gene>
<keyword evidence="8" id="KW-0653">Protein transport</keyword>
<dbReference type="Proteomes" id="UP001211907">
    <property type="component" value="Unassembled WGS sequence"/>
</dbReference>
<dbReference type="GO" id="GO:0005198">
    <property type="term" value="F:structural molecule activity"/>
    <property type="evidence" value="ECO:0007669"/>
    <property type="project" value="InterPro"/>
</dbReference>
<dbReference type="Pfam" id="PF04053">
    <property type="entry name" value="B-prop_COPA_B_2nd"/>
    <property type="match status" value="2"/>
</dbReference>
<dbReference type="AlphaFoldDB" id="A0AAD5SSA3"/>
<dbReference type="GO" id="GO:0016192">
    <property type="term" value="P:vesicle-mediated transport"/>
    <property type="evidence" value="ECO:0007669"/>
    <property type="project" value="UniProtKB-KW"/>
</dbReference>
<dbReference type="CDD" id="cd22948">
    <property type="entry name" value="Coatomer_WDAD_alpha"/>
    <property type="match status" value="1"/>
</dbReference>
<evidence type="ECO:0000256" key="10">
    <source>
        <dbReference type="ARBA" id="ARBA00023136"/>
    </source>
</evidence>
<name>A0AAD5SSA3_9FUNG</name>
<feature type="domain" description="Coatomer alpha subunit C-terminal" evidence="12">
    <location>
        <begin position="453"/>
        <end position="841"/>
    </location>
</feature>
<dbReference type="InterPro" id="IPR056176">
    <property type="entry name" value="TPR_COPA_B"/>
</dbReference>
<keyword evidence="3" id="KW-0813">Transport</keyword>
<dbReference type="Gene3D" id="1.25.40.470">
    <property type="match status" value="1"/>
</dbReference>
<evidence type="ECO:0000256" key="5">
    <source>
        <dbReference type="ARBA" id="ARBA00022574"/>
    </source>
</evidence>
<dbReference type="SUPFAM" id="SSF50969">
    <property type="entry name" value="YVTN repeat-like/Quinoprotein amine dehydrogenase"/>
    <property type="match status" value="1"/>
</dbReference>
<keyword evidence="4" id="KW-0963">Cytoplasm</keyword>
<evidence type="ECO:0000256" key="8">
    <source>
        <dbReference type="ARBA" id="ARBA00022927"/>
    </source>
</evidence>
<reference evidence="14" key="1">
    <citation type="submission" date="2020-05" db="EMBL/GenBank/DDBJ databases">
        <title>Phylogenomic resolution of chytrid fungi.</title>
        <authorList>
            <person name="Stajich J.E."/>
            <person name="Amses K."/>
            <person name="Simmons R."/>
            <person name="Seto K."/>
            <person name="Myers J."/>
            <person name="Bonds A."/>
            <person name="Quandt C.A."/>
            <person name="Barry K."/>
            <person name="Liu P."/>
            <person name="Grigoriev I."/>
            <person name="Longcore J.E."/>
            <person name="James T.Y."/>
        </authorList>
    </citation>
    <scope>NUCLEOTIDE SEQUENCE</scope>
    <source>
        <strain evidence="14">JEL0513</strain>
    </source>
</reference>
<accession>A0AAD5SSA3</accession>
<keyword evidence="6" id="KW-0677">Repeat</keyword>
<feature type="domain" description="COPA/B second beta-propeller" evidence="11">
    <location>
        <begin position="151"/>
        <end position="220"/>
    </location>
</feature>
<evidence type="ECO:0000313" key="14">
    <source>
        <dbReference type="EMBL" id="KAJ3093508.1"/>
    </source>
</evidence>
<evidence type="ECO:0000256" key="2">
    <source>
        <dbReference type="ARBA" id="ARBA00004496"/>
    </source>
</evidence>
<evidence type="ECO:0000256" key="4">
    <source>
        <dbReference type="ARBA" id="ARBA00022490"/>
    </source>
</evidence>
<feature type="domain" description="COPA/B second beta-propeller" evidence="11">
    <location>
        <begin position="2"/>
        <end position="148"/>
    </location>
</feature>
<evidence type="ECO:0000313" key="15">
    <source>
        <dbReference type="Proteomes" id="UP001211907"/>
    </source>
</evidence>
<sequence length="843" mass="94596">MYDFLTANDVPLLSIKKSAALIVPPRTMSYNSVEHYVLIFSPADGGLYEIYNLHTREEVQEASENNKKWHGDAAVFIGHNRFAVLSKSTQQIFIKDLTNQPMKTIKIPSFVNNIFSGGSGKNLILVTPTSAILFDTDLKMPISELNVSVLVIATNQLKQLCMLHETIKIKSGAWDETGIFIYSTQNHIKYALPQGDAGIIRTTEQTVYLNKINGKSICGLDRHGKIRVITIDPSEYRFKLALAHRKYDEVLYMIRTSNLVGQSIISYLQKKGYPEVALHFVKDSKTRLELALQCGNLEIAEENAKILDRQEFWEILGQEALRQGNNKLFERVLQRIQSYDRLSFLYFITGNTTSLKKMIKIAELRGDVMSGYQNSLYLGDVEEQIRLLKQAGQLSLAYMAAKTHGFDEDAAGILKESGLEFEPNLALTTQLLKPPAPILKQYDLNWPQLTASRSFFESAFISANTFESSIAAATIAVEAQDADWNNEDTLDQEISQTKPSNLDLNESEEDGWNLDGGLELPDVVIDMVLENTYTPPAVGQSASSIWVHNSQLAVDHIAAGSFETAMQILNRQLGVTNFVPLKEYFISIFFSSKAYLPANPSVTPLSIPLRRSTNGGTILPFQPMTVDSIISKLQEAYTRIAEGKFSVACNLFLTIIYCLLFTVATNKSEGDEIQQLLVISREYILWIKMELTRRSSLTKPKRAVELAAYFTHCQLQLPHLQRVVLLAMTVAYKYRNFNTACRFAHRLIEMGAPEEMALKTSNKARKLLTACEKNQTDEIILEYNEHNPFVACAKSFTPIYHGHPLVTCPYCSSSYKPEYKGLQCNICTISVVGTTGTGLKSMK</sequence>
<dbReference type="Pfam" id="PF23953">
    <property type="entry name" value="TPR_COPA_B"/>
    <property type="match status" value="1"/>
</dbReference>
<evidence type="ECO:0000259" key="12">
    <source>
        <dbReference type="Pfam" id="PF06957"/>
    </source>
</evidence>
<evidence type="ECO:0000256" key="7">
    <source>
        <dbReference type="ARBA" id="ARBA00022892"/>
    </source>
</evidence>
<dbReference type="EMBL" id="JADGJH010003049">
    <property type="protein sequence ID" value="KAJ3093508.1"/>
    <property type="molecule type" value="Genomic_DNA"/>
</dbReference>
<protein>
    <recommendedName>
        <fullName evidence="16">Coatomer subunit alpha</fullName>
    </recommendedName>
</protein>
<keyword evidence="5" id="KW-0853">WD repeat</keyword>
<evidence type="ECO:0000259" key="11">
    <source>
        <dbReference type="Pfam" id="PF04053"/>
    </source>
</evidence>
<feature type="domain" description="COPA/B TPR" evidence="13">
    <location>
        <begin position="262"/>
        <end position="404"/>
    </location>
</feature>
<keyword evidence="15" id="KW-1185">Reference proteome</keyword>
<dbReference type="Pfam" id="PF06957">
    <property type="entry name" value="COPI_C"/>
    <property type="match status" value="1"/>
</dbReference>